<gene>
    <name evidence="1" type="ORF">GCM10012278_10140</name>
</gene>
<reference evidence="1" key="1">
    <citation type="journal article" date="2014" name="Int. J. Syst. Evol. Microbiol.">
        <title>Complete genome sequence of Corynebacterium casei LMG S-19264T (=DSM 44701T), isolated from a smear-ripened cheese.</title>
        <authorList>
            <consortium name="US DOE Joint Genome Institute (JGI-PGF)"/>
            <person name="Walter F."/>
            <person name="Albersmeier A."/>
            <person name="Kalinowski J."/>
            <person name="Ruckert C."/>
        </authorList>
    </citation>
    <scope>NUCLEOTIDE SEQUENCE</scope>
    <source>
        <strain evidence="1">CGMCC 4.7430</strain>
    </source>
</reference>
<dbReference type="GO" id="GO:0003677">
    <property type="term" value="F:DNA binding"/>
    <property type="evidence" value="ECO:0007669"/>
    <property type="project" value="InterPro"/>
</dbReference>
<keyword evidence="2" id="KW-1185">Reference proteome</keyword>
<protein>
    <recommendedName>
        <fullName evidence="3">YbaB/EbfC family nucleoid-associated protein</fullName>
    </recommendedName>
</protein>
<dbReference type="InterPro" id="IPR036894">
    <property type="entry name" value="YbaB-like_sf"/>
</dbReference>
<dbReference type="SUPFAM" id="SSF82607">
    <property type="entry name" value="YbaB-like"/>
    <property type="match status" value="1"/>
</dbReference>
<dbReference type="RefSeq" id="WP_189137232.1">
    <property type="nucleotide sequence ID" value="NZ_BMNK01000001.1"/>
</dbReference>
<dbReference type="Gene3D" id="3.30.1310.10">
    <property type="entry name" value="Nucleoid-associated protein YbaB-like domain"/>
    <property type="match status" value="1"/>
</dbReference>
<evidence type="ECO:0000313" key="1">
    <source>
        <dbReference type="EMBL" id="GGP02531.1"/>
    </source>
</evidence>
<dbReference type="InterPro" id="IPR004401">
    <property type="entry name" value="YbaB/EbfC"/>
</dbReference>
<proteinExistence type="predicted"/>
<dbReference type="EMBL" id="BMNK01000001">
    <property type="protein sequence ID" value="GGP02531.1"/>
    <property type="molecule type" value="Genomic_DNA"/>
</dbReference>
<comment type="caution">
    <text evidence="1">The sequence shown here is derived from an EMBL/GenBank/DDBJ whole genome shotgun (WGS) entry which is preliminary data.</text>
</comment>
<evidence type="ECO:0000313" key="2">
    <source>
        <dbReference type="Proteomes" id="UP000660745"/>
    </source>
</evidence>
<reference evidence="1" key="2">
    <citation type="submission" date="2020-09" db="EMBL/GenBank/DDBJ databases">
        <authorList>
            <person name="Sun Q."/>
            <person name="Zhou Y."/>
        </authorList>
    </citation>
    <scope>NUCLEOTIDE SEQUENCE</scope>
    <source>
        <strain evidence="1">CGMCC 4.7430</strain>
    </source>
</reference>
<organism evidence="1 2">
    <name type="scientific">Nonomuraea glycinis</name>
    <dbReference type="NCBI Taxonomy" id="2047744"/>
    <lineage>
        <taxon>Bacteria</taxon>
        <taxon>Bacillati</taxon>
        <taxon>Actinomycetota</taxon>
        <taxon>Actinomycetes</taxon>
        <taxon>Streptosporangiales</taxon>
        <taxon>Streptosporangiaceae</taxon>
        <taxon>Nonomuraea</taxon>
    </lineage>
</organism>
<dbReference type="Pfam" id="PF02575">
    <property type="entry name" value="YbaB_DNA_bd"/>
    <property type="match status" value="1"/>
</dbReference>
<name>A0A918A0B7_9ACTN</name>
<dbReference type="AlphaFoldDB" id="A0A918A0B7"/>
<sequence length="124" mass="13104">MDEMRELRMLAERLAGASARIDPIVEEWSARTFTGSAAGGGVVATVDPAGTLLALDISELSKRRHDGVTLGDAVVQAVHAAERVAERAKAAMMRELEAAAGPHLGGLLGDAQRSFEARANREPE</sequence>
<evidence type="ECO:0008006" key="3">
    <source>
        <dbReference type="Google" id="ProtNLM"/>
    </source>
</evidence>
<accession>A0A918A0B7</accession>
<dbReference type="Proteomes" id="UP000660745">
    <property type="component" value="Unassembled WGS sequence"/>
</dbReference>